<organism evidence="2 3">
    <name type="scientific">Colletotrichum sidae</name>
    <dbReference type="NCBI Taxonomy" id="1347389"/>
    <lineage>
        <taxon>Eukaryota</taxon>
        <taxon>Fungi</taxon>
        <taxon>Dikarya</taxon>
        <taxon>Ascomycota</taxon>
        <taxon>Pezizomycotina</taxon>
        <taxon>Sordariomycetes</taxon>
        <taxon>Hypocreomycetidae</taxon>
        <taxon>Glomerellales</taxon>
        <taxon>Glomerellaceae</taxon>
        <taxon>Colletotrichum</taxon>
        <taxon>Colletotrichum orbiculare species complex</taxon>
    </lineage>
</organism>
<dbReference type="Gene3D" id="3.80.10.10">
    <property type="entry name" value="Ribonuclease Inhibitor"/>
    <property type="match status" value="1"/>
</dbReference>
<proteinExistence type="predicted"/>
<accession>A0A4R8T3N3</accession>
<dbReference type="Proteomes" id="UP000295604">
    <property type="component" value="Unassembled WGS sequence"/>
</dbReference>
<dbReference type="EMBL" id="QAPF01000326">
    <property type="protein sequence ID" value="TEA11494.1"/>
    <property type="molecule type" value="Genomic_DNA"/>
</dbReference>
<protein>
    <submittedName>
        <fullName evidence="2">Uncharacterized protein</fullName>
    </submittedName>
</protein>
<feature type="region of interest" description="Disordered" evidence="1">
    <location>
        <begin position="34"/>
        <end position="59"/>
    </location>
</feature>
<reference evidence="2 3" key="1">
    <citation type="submission" date="2018-11" db="EMBL/GenBank/DDBJ databases">
        <title>Genome sequence and assembly of Colletotrichum sidae.</title>
        <authorList>
            <person name="Gan P."/>
            <person name="Shirasu K."/>
        </authorList>
    </citation>
    <scope>NUCLEOTIDE SEQUENCE [LARGE SCALE GENOMIC DNA]</scope>
    <source>
        <strain evidence="2 3">CBS 518.97</strain>
    </source>
</reference>
<feature type="region of interest" description="Disordered" evidence="1">
    <location>
        <begin position="126"/>
        <end position="185"/>
    </location>
</feature>
<gene>
    <name evidence="2" type="ORF">C8034_v007403</name>
</gene>
<evidence type="ECO:0000313" key="2">
    <source>
        <dbReference type="EMBL" id="TEA11494.1"/>
    </source>
</evidence>
<feature type="compositionally biased region" description="Polar residues" evidence="1">
    <location>
        <begin position="86"/>
        <end position="98"/>
    </location>
</feature>
<evidence type="ECO:0000313" key="3">
    <source>
        <dbReference type="Proteomes" id="UP000295604"/>
    </source>
</evidence>
<dbReference type="AlphaFoldDB" id="A0A4R8T3N3"/>
<name>A0A4R8T3N3_9PEZI</name>
<sequence length="393" mass="44431">MRLRSGCVIRVLEDQTPLLPRPIHHSLRERWAESLVDHSESEEPRRRTQQEQSRSYERLENYAKEKAYINTSKETRKIGTARAGTGCSQGQSKETRVQPQLQINVAKERDQRNMDQLMYWNQADMLRPSNKRQRETMDSEDGQQGVRIKQEGEAPLAKRHKAPPQTQRLAATPDGSSAPPSSMFRSLPSKLEAFDTSQFQREEPGSQSQAANFHTLSSFNVPQRHVTIHSEADWAEQISRNDSPVTYLDLGPLFVLTDHIVELVHRGPRLTGNVTRLTAGNLELRLPISHECFVHLIKACPRLQFLSIHGAVNLHDKSFQTVLHRCLDIQHIALCGSDFEPNMISGTALRVLASNKNIALFLQKIALKNTAVHSEMVRNLRDARPALLISASG</sequence>
<comment type="caution">
    <text evidence="2">The sequence shown here is derived from an EMBL/GenBank/DDBJ whole genome shotgun (WGS) entry which is preliminary data.</text>
</comment>
<feature type="compositionally biased region" description="Polar residues" evidence="1">
    <location>
        <begin position="164"/>
        <end position="184"/>
    </location>
</feature>
<dbReference type="InterPro" id="IPR032675">
    <property type="entry name" value="LRR_dom_sf"/>
</dbReference>
<feature type="region of interest" description="Disordered" evidence="1">
    <location>
        <begin position="75"/>
        <end position="98"/>
    </location>
</feature>
<keyword evidence="3" id="KW-1185">Reference proteome</keyword>
<evidence type="ECO:0000256" key="1">
    <source>
        <dbReference type="SAM" id="MobiDB-lite"/>
    </source>
</evidence>